<evidence type="ECO:0000313" key="1">
    <source>
        <dbReference type="EMBL" id="SVD50165.1"/>
    </source>
</evidence>
<dbReference type="InterPro" id="IPR026286">
    <property type="entry name" value="MaiA/AMDase"/>
</dbReference>
<dbReference type="Pfam" id="PF17645">
    <property type="entry name" value="Amdase"/>
    <property type="match status" value="1"/>
</dbReference>
<dbReference type="PANTHER" id="PTHR40267">
    <property type="entry name" value="BLR3294 PROTEIN"/>
    <property type="match status" value="1"/>
</dbReference>
<protein>
    <recommendedName>
        <fullName evidence="2">Asp/Glu racemase</fullName>
    </recommendedName>
</protein>
<dbReference type="PIRSF" id="PIRSF015736">
    <property type="entry name" value="MI"/>
    <property type="match status" value="1"/>
</dbReference>
<organism evidence="1">
    <name type="scientific">marine metagenome</name>
    <dbReference type="NCBI Taxonomy" id="408172"/>
    <lineage>
        <taxon>unclassified sequences</taxon>
        <taxon>metagenomes</taxon>
        <taxon>ecological metagenomes</taxon>
    </lineage>
</organism>
<dbReference type="InterPro" id="IPR053714">
    <property type="entry name" value="Iso_Racemase_Enz_sf"/>
</dbReference>
<dbReference type="AlphaFoldDB" id="A0A382VVX7"/>
<dbReference type="Gene3D" id="3.40.50.12500">
    <property type="match status" value="1"/>
</dbReference>
<dbReference type="PANTHER" id="PTHR40267:SF1">
    <property type="entry name" value="BLR3294 PROTEIN"/>
    <property type="match status" value="1"/>
</dbReference>
<accession>A0A382VVX7</accession>
<proteinExistence type="predicted"/>
<sequence>MNDTKSFELLSKSTELDQGPGQYRIGLVALSNDYVTERDFMNMRPSDDVVVFTSRIRNTPECTAESLRQMEPLITEATSLIVPEGRLDVVAYSCTSGTAVMGFDKIRSLIQAARPGIAVVTPITSSLAALDLFRVQRIAVLTPYVDDVNAGIARYLEDHGKSISAFSSFKILENETMALVTPQSIFNAALEADRDDADALFISCTAIRAVEVIDKIEQKLGKPVITAVQAMFWQSLRLAGFKGKISGYGQLLCL</sequence>
<name>A0A382VVX7_9ZZZZ</name>
<dbReference type="EMBL" id="UINC01154724">
    <property type="protein sequence ID" value="SVD50165.1"/>
    <property type="molecule type" value="Genomic_DNA"/>
</dbReference>
<evidence type="ECO:0008006" key="2">
    <source>
        <dbReference type="Google" id="ProtNLM"/>
    </source>
</evidence>
<gene>
    <name evidence="1" type="ORF">METZ01_LOCUS403019</name>
</gene>
<reference evidence="1" key="1">
    <citation type="submission" date="2018-05" db="EMBL/GenBank/DDBJ databases">
        <authorList>
            <person name="Lanie J.A."/>
            <person name="Ng W.-L."/>
            <person name="Kazmierczak K.M."/>
            <person name="Andrzejewski T.M."/>
            <person name="Davidsen T.M."/>
            <person name="Wayne K.J."/>
            <person name="Tettelin H."/>
            <person name="Glass J.I."/>
            <person name="Rusch D."/>
            <person name="Podicherti R."/>
            <person name="Tsui H.-C.T."/>
            <person name="Winkler M.E."/>
        </authorList>
    </citation>
    <scope>NUCLEOTIDE SEQUENCE</scope>
</reference>